<dbReference type="PROSITE" id="PS51186">
    <property type="entry name" value="GNAT"/>
    <property type="match status" value="1"/>
</dbReference>
<gene>
    <name evidence="2" type="ORF">GJV76_01065</name>
</gene>
<dbReference type="AlphaFoldDB" id="A0A6I3LGR6"/>
<dbReference type="Pfam" id="PF00583">
    <property type="entry name" value="Acetyltransf_1"/>
    <property type="match status" value="1"/>
</dbReference>
<dbReference type="SUPFAM" id="SSF55729">
    <property type="entry name" value="Acyl-CoA N-acyltransferases (Nat)"/>
    <property type="match status" value="1"/>
</dbReference>
<dbReference type="Proteomes" id="UP000438760">
    <property type="component" value="Unassembled WGS sequence"/>
</dbReference>
<evidence type="ECO:0000313" key="2">
    <source>
        <dbReference type="EMBL" id="MTG96746.1"/>
    </source>
</evidence>
<keyword evidence="3" id="KW-1185">Reference proteome</keyword>
<dbReference type="OrthoDB" id="423921at2"/>
<reference evidence="2 3" key="1">
    <citation type="submission" date="2019-11" db="EMBL/GenBank/DDBJ databases">
        <title>Genome of Strain BIT-d1.</title>
        <authorList>
            <person name="Yang Y."/>
        </authorList>
    </citation>
    <scope>NUCLEOTIDE SEQUENCE [LARGE SCALE GENOMIC DNA]</scope>
    <source>
        <strain evidence="2 3">BIT-d1</strain>
    </source>
</reference>
<accession>A0A6I3LGR6</accession>
<comment type="caution">
    <text evidence="2">The sequence shown here is derived from an EMBL/GenBank/DDBJ whole genome shotgun (WGS) entry which is preliminary data.</text>
</comment>
<dbReference type="InterPro" id="IPR000182">
    <property type="entry name" value="GNAT_dom"/>
</dbReference>
<proteinExistence type="predicted"/>
<dbReference type="EMBL" id="WMJX01000001">
    <property type="protein sequence ID" value="MTG96746.1"/>
    <property type="molecule type" value="Genomic_DNA"/>
</dbReference>
<protein>
    <submittedName>
        <fullName evidence="2">GNAT family N-acetyltransferase</fullName>
    </submittedName>
</protein>
<keyword evidence="2" id="KW-0808">Transferase</keyword>
<dbReference type="GO" id="GO:0016747">
    <property type="term" value="F:acyltransferase activity, transferring groups other than amino-acyl groups"/>
    <property type="evidence" value="ECO:0007669"/>
    <property type="project" value="InterPro"/>
</dbReference>
<dbReference type="InterPro" id="IPR016181">
    <property type="entry name" value="Acyl_CoA_acyltransferase"/>
</dbReference>
<evidence type="ECO:0000259" key="1">
    <source>
        <dbReference type="PROSITE" id="PS51186"/>
    </source>
</evidence>
<dbReference type="Gene3D" id="3.40.630.30">
    <property type="match status" value="1"/>
</dbReference>
<sequence length="162" mass="18992">MKEDDFQFTVMEQEEAEEIAFNWKYPGILSFYDMTKDEEELEDFLDPQIRGQNTFTVRKPGLTEILAFFNYDLIDNNTAEYWFGLNPLYMGKGYGKELIDYIEWAFITKKAVCKFVLAIAKLNQMGIKVFEKAGYEVVGHFYNKTNGGEYDFLKLEKRVGKC</sequence>
<evidence type="ECO:0000313" key="3">
    <source>
        <dbReference type="Proteomes" id="UP000438760"/>
    </source>
</evidence>
<dbReference type="RefSeq" id="WP_155090791.1">
    <property type="nucleotide sequence ID" value="NZ_CP102754.1"/>
</dbReference>
<name>A0A6I3LGR6_9FLAO</name>
<feature type="domain" description="N-acetyltransferase" evidence="1">
    <location>
        <begin position="11"/>
        <end position="156"/>
    </location>
</feature>
<organism evidence="2 3">
    <name type="scientific">Myroides albus</name>
    <dbReference type="NCBI Taxonomy" id="2562892"/>
    <lineage>
        <taxon>Bacteria</taxon>
        <taxon>Pseudomonadati</taxon>
        <taxon>Bacteroidota</taxon>
        <taxon>Flavobacteriia</taxon>
        <taxon>Flavobacteriales</taxon>
        <taxon>Flavobacteriaceae</taxon>
        <taxon>Myroides</taxon>
    </lineage>
</organism>